<dbReference type="PANTHER" id="PTHR14454">
    <property type="entry name" value="GRB2-ASSOCIATED AND REGULATOR OF MAPK PROTEIN FAMILY MEMBER"/>
    <property type="match status" value="1"/>
</dbReference>
<feature type="compositionally biased region" description="Low complexity" evidence="3">
    <location>
        <begin position="759"/>
        <end position="783"/>
    </location>
</feature>
<feature type="compositionally biased region" description="Pro residues" evidence="3">
    <location>
        <begin position="155"/>
        <end position="167"/>
    </location>
</feature>
<feature type="compositionally biased region" description="Low complexity" evidence="3">
    <location>
        <begin position="876"/>
        <end position="910"/>
    </location>
</feature>
<feature type="compositionally biased region" description="Gly residues" evidence="3">
    <location>
        <begin position="201"/>
        <end position="210"/>
    </location>
</feature>
<accession>A0A8C3EX97</accession>
<keyword evidence="2" id="KW-0597">Phosphoprotein</keyword>
<dbReference type="Gene3D" id="1.10.150.50">
    <property type="entry name" value="Transcription Factor, Ets-1"/>
    <property type="match status" value="1"/>
</dbReference>
<dbReference type="OMA" id="CLPACAR"/>
<reference evidence="6" key="1">
    <citation type="submission" date="2019-10" db="EMBL/GenBank/DDBJ databases">
        <title>Corvus moneduloides (New Caledonian crow) genome, bCorMon1, primary haplotype.</title>
        <authorList>
            <person name="Rutz C."/>
            <person name="Fungtammasan C."/>
            <person name="Mountcastle J."/>
            <person name="Formenti G."/>
            <person name="Chow W."/>
            <person name="Howe K."/>
            <person name="Steele M.P."/>
            <person name="Fernandes J."/>
            <person name="Gilbert M.T.P."/>
            <person name="Fedrigo O."/>
            <person name="Jarvis E.D."/>
            <person name="Gemmell N."/>
        </authorList>
    </citation>
    <scope>NUCLEOTIDE SEQUENCE [LARGE SCALE GENOMIC DNA]</scope>
</reference>
<dbReference type="Proteomes" id="UP000694553">
    <property type="component" value="Unassembled WGS sequence"/>
</dbReference>
<reference evidence="5" key="3">
    <citation type="submission" date="2025-09" db="UniProtKB">
        <authorList>
            <consortium name="Ensembl"/>
        </authorList>
    </citation>
    <scope>IDENTIFICATION</scope>
</reference>
<name>A0A8C3EX97_CORMO</name>
<dbReference type="Ensembl" id="ENSCMUT00000029330.2">
    <property type="protein sequence ID" value="ENSCMUP00000027275.2"/>
    <property type="gene ID" value="ENSCMUG00000016490.2"/>
</dbReference>
<evidence type="ECO:0000256" key="2">
    <source>
        <dbReference type="ARBA" id="ARBA00022553"/>
    </source>
</evidence>
<organism evidence="5 6">
    <name type="scientific">Corvus moneduloides</name>
    <name type="common">New Caledonian crow</name>
    <dbReference type="NCBI Taxonomy" id="1196302"/>
    <lineage>
        <taxon>Eukaryota</taxon>
        <taxon>Metazoa</taxon>
        <taxon>Chordata</taxon>
        <taxon>Craniata</taxon>
        <taxon>Vertebrata</taxon>
        <taxon>Euteleostomi</taxon>
        <taxon>Archelosauria</taxon>
        <taxon>Archosauria</taxon>
        <taxon>Dinosauria</taxon>
        <taxon>Saurischia</taxon>
        <taxon>Theropoda</taxon>
        <taxon>Coelurosauria</taxon>
        <taxon>Aves</taxon>
        <taxon>Neognathae</taxon>
        <taxon>Neoaves</taxon>
        <taxon>Telluraves</taxon>
        <taxon>Australaves</taxon>
        <taxon>Passeriformes</taxon>
        <taxon>Corvoidea</taxon>
        <taxon>Corvidae</taxon>
        <taxon>Corvus</taxon>
    </lineage>
</organism>
<evidence type="ECO:0000259" key="4">
    <source>
        <dbReference type="Pfam" id="PF12736"/>
    </source>
</evidence>
<dbReference type="Pfam" id="PF12736">
    <property type="entry name" value="CABIT"/>
    <property type="match status" value="1"/>
</dbReference>
<feature type="compositionally biased region" description="Low complexity" evidence="3">
    <location>
        <begin position="94"/>
        <end position="106"/>
    </location>
</feature>
<gene>
    <name evidence="5" type="primary">GAREM2</name>
</gene>
<feature type="compositionally biased region" description="Low complexity" evidence="3">
    <location>
        <begin position="814"/>
        <end position="825"/>
    </location>
</feature>
<sequence>MSLAPSPGAIRAPRPCGSAGPEGPGRDIGVWGGMGVPRLSPTGPLCPPQLPLGTPRQLPATPRLRQRDGMGEGSLGRPSPRSLGGQREPSPRDPGASRGRAPGIPRARAEPLPHRGAARPPRTPPERPGGGCPALGGDARAAGDARSRGGVPHGGPRPPPPLPPPPGGFRLPGRAGRRGWGRAGGGSSCPAPAAPRPRPRPGGGGDGARPGAGLSRDAMEKLAAGLARLRWSPAALPLDAIVSQCRLPTLVCLGQGERVEGVTAQDVLLVHSCRQWTTVTAHSLEEGHYVIGPKIDIPLQYPGKFKLLDQDRDLREPVQYFNSVEEVASIFPDRIFVMEAITFSVKVVSGEFSEDSEVYNFTLNAGDELTLMGQAEILCAKTVKEKSRFNTLLRKLGKAAPAAGARQVKGKMPCLICMNHRTNESLSLPFQCKGRFSTRSPLELRLQEGEHTIRSIIEKVRLPVNVAVPSRPARNPYDLHAIREGHCYKLVSIISKTVVLCCILRREELVPFHFLLLTDMPRFQLPEGLLAGDPQLEKLLRDSAAYCHDRFNPDEYSRAVREAKPDFLEECASPRRLRLCLPACARDELSQPLQRLSLCACGSGGPREPPARCQGPRGLGGGTPRPPLPDFPDPDREYMTPDWAEPEFRTQEPLEIPYEELWSNPSPEGCCELGGGTGGRPDLVSFGAVTPRGSPHRLGDEPRGDTPPPVPPKSEAVKEECRLLNAPPVPPRGSRPPAPCSPPAPLRCPKLAPAPSPSPSLSYYSSGLHDGSAPRSGSGSPSPDAYSLYCYPCTWADCKAAEPPGRPLPPAQPAPSSWSDPWAFPEPGAGAGSGCSTPLLGAEPPLKPFRSCPRLKPPHPQKRFAPFGALNPFAGPAEWPESPEWPKAPSAPAAPSSSSSPEPFAPAEEPAAPPRPPKGLDGDGIVIRGAAPLSPAVLRGAEGVTRLYLAQGVIEVPPAARADGGAPPAAPRPSGDSPAWLPPADLSALSLEEVSKCLRFIGLSEDVVSFFARERIDGSIFVQLSEEILADDFRLTKLQVKKIMQFIKGWRPKI</sequence>
<dbReference type="InterPro" id="IPR025946">
    <property type="entry name" value="CABIT_dom"/>
</dbReference>
<keyword evidence="6" id="KW-1185">Reference proteome</keyword>
<reference evidence="5" key="2">
    <citation type="submission" date="2025-08" db="UniProtKB">
        <authorList>
            <consortium name="Ensembl"/>
        </authorList>
    </citation>
    <scope>IDENTIFICATION</scope>
</reference>
<dbReference type="SUPFAM" id="SSF47769">
    <property type="entry name" value="SAM/Pointed domain"/>
    <property type="match status" value="1"/>
</dbReference>
<feature type="domain" description="CABIT" evidence="4">
    <location>
        <begin position="247"/>
        <end position="513"/>
    </location>
</feature>
<feature type="region of interest" description="Disordered" evidence="3">
    <location>
        <begin position="1"/>
        <end position="214"/>
    </location>
</feature>
<proteinExistence type="inferred from homology"/>
<dbReference type="PANTHER" id="PTHR14454:SF5">
    <property type="entry name" value="GRB2-ASSOCIATED AND REGULATOR OF MAPK PROTEIN 2"/>
    <property type="match status" value="1"/>
</dbReference>
<comment type="similarity">
    <text evidence="1">Belongs to the GAREM family.</text>
</comment>
<dbReference type="AlphaFoldDB" id="A0A8C3EX97"/>
<protein>
    <submittedName>
        <fullName evidence="5">GRB2 associated regulator of MAPK1 subtype 2</fullName>
    </submittedName>
</protein>
<feature type="region of interest" description="Disordered" evidence="3">
    <location>
        <begin position="960"/>
        <end position="979"/>
    </location>
</feature>
<dbReference type="InterPro" id="IPR013761">
    <property type="entry name" value="SAM/pointed_sf"/>
</dbReference>
<accession>A0A8U7MLN1</accession>
<evidence type="ECO:0000256" key="1">
    <source>
        <dbReference type="ARBA" id="ARBA00006392"/>
    </source>
</evidence>
<evidence type="ECO:0000313" key="6">
    <source>
        <dbReference type="Proteomes" id="UP000694553"/>
    </source>
</evidence>
<dbReference type="CDD" id="cd09525">
    <property type="entry name" value="SAM_GAREM"/>
    <property type="match status" value="1"/>
</dbReference>
<feature type="compositionally biased region" description="Pro residues" evidence="3">
    <location>
        <begin position="804"/>
        <end position="813"/>
    </location>
</feature>
<feature type="compositionally biased region" description="Pro residues" evidence="3">
    <location>
        <begin position="727"/>
        <end position="758"/>
    </location>
</feature>
<evidence type="ECO:0000256" key="3">
    <source>
        <dbReference type="SAM" id="MobiDB-lite"/>
    </source>
</evidence>
<evidence type="ECO:0000313" key="5">
    <source>
        <dbReference type="Ensembl" id="ENSCMUP00000027275.2"/>
    </source>
</evidence>
<feature type="region of interest" description="Disordered" evidence="3">
    <location>
        <begin position="667"/>
        <end position="783"/>
    </location>
</feature>
<feature type="region of interest" description="Disordered" evidence="3">
    <location>
        <begin position="603"/>
        <end position="627"/>
    </location>
</feature>
<dbReference type="InterPro" id="IPR052281">
    <property type="entry name" value="GAREM"/>
</dbReference>
<feature type="region of interest" description="Disordered" evidence="3">
    <location>
        <begin position="802"/>
        <end position="926"/>
    </location>
</feature>